<dbReference type="NCBIfam" id="NF045469">
    <property type="entry name" value="Opp1B"/>
    <property type="match status" value="1"/>
</dbReference>
<dbReference type="Pfam" id="PF19300">
    <property type="entry name" value="BPD_transp_1_N"/>
    <property type="match status" value="1"/>
</dbReference>
<dbReference type="InterPro" id="IPR000515">
    <property type="entry name" value="MetI-like"/>
</dbReference>
<keyword evidence="6 7" id="KW-0472">Membrane</keyword>
<dbReference type="CDD" id="cd06261">
    <property type="entry name" value="TM_PBP2"/>
    <property type="match status" value="1"/>
</dbReference>
<evidence type="ECO:0000256" key="2">
    <source>
        <dbReference type="ARBA" id="ARBA00022448"/>
    </source>
</evidence>
<keyword evidence="10" id="KW-1185">Reference proteome</keyword>
<accession>A0A401LN21</accession>
<keyword evidence="4 7" id="KW-0812">Transmembrane</keyword>
<feature type="transmembrane region" description="Helical" evidence="7">
    <location>
        <begin position="278"/>
        <end position="301"/>
    </location>
</feature>
<accession>A0A388SCI8</accession>
<gene>
    <name evidence="9" type="ORF">MESMUL_12790</name>
</gene>
<feature type="transmembrane region" description="Helical" evidence="7">
    <location>
        <begin position="176"/>
        <end position="194"/>
    </location>
</feature>
<evidence type="ECO:0000256" key="4">
    <source>
        <dbReference type="ARBA" id="ARBA00022692"/>
    </source>
</evidence>
<keyword evidence="3" id="KW-1003">Cell membrane</keyword>
<evidence type="ECO:0000256" key="3">
    <source>
        <dbReference type="ARBA" id="ARBA00022475"/>
    </source>
</evidence>
<dbReference type="GO" id="GO:0071916">
    <property type="term" value="F:dipeptide transmembrane transporter activity"/>
    <property type="evidence" value="ECO:0007669"/>
    <property type="project" value="TreeGrafter"/>
</dbReference>
<feature type="transmembrane region" description="Helical" evidence="7">
    <location>
        <begin position="104"/>
        <end position="125"/>
    </location>
</feature>
<comment type="similarity">
    <text evidence="7">Belongs to the binding-protein-dependent transport system permease family.</text>
</comment>
<keyword evidence="5 7" id="KW-1133">Transmembrane helix</keyword>
<evidence type="ECO:0000313" key="9">
    <source>
        <dbReference type="EMBL" id="GBO93925.1"/>
    </source>
</evidence>
<protein>
    <submittedName>
        <fullName evidence="9">Nickel ABC transporter permease subunit NikB</fullName>
    </submittedName>
</protein>
<evidence type="ECO:0000256" key="6">
    <source>
        <dbReference type="ARBA" id="ARBA00023136"/>
    </source>
</evidence>
<name>A0A388SCI8_9BURK</name>
<dbReference type="OrthoDB" id="9803623at2"/>
<dbReference type="Gene3D" id="1.10.3720.10">
    <property type="entry name" value="MetI-like"/>
    <property type="match status" value="1"/>
</dbReference>
<dbReference type="InterPro" id="IPR035906">
    <property type="entry name" value="MetI-like_sf"/>
</dbReference>
<dbReference type="AlphaFoldDB" id="A0A388SCI8"/>
<dbReference type="PANTHER" id="PTHR43163:SF6">
    <property type="entry name" value="DIPEPTIDE TRANSPORT SYSTEM PERMEASE PROTEIN DPPB-RELATED"/>
    <property type="match status" value="1"/>
</dbReference>
<feature type="transmembrane region" description="Helical" evidence="7">
    <location>
        <begin position="9"/>
        <end position="29"/>
    </location>
</feature>
<dbReference type="Proteomes" id="UP000266091">
    <property type="component" value="Unassembled WGS sequence"/>
</dbReference>
<dbReference type="PROSITE" id="PS50928">
    <property type="entry name" value="ABC_TM1"/>
    <property type="match status" value="1"/>
</dbReference>
<dbReference type="SUPFAM" id="SSF161098">
    <property type="entry name" value="MetI-like"/>
    <property type="match status" value="1"/>
</dbReference>
<proteinExistence type="inferred from homology"/>
<evidence type="ECO:0000313" key="10">
    <source>
        <dbReference type="Proteomes" id="UP000266091"/>
    </source>
</evidence>
<dbReference type="Pfam" id="PF00528">
    <property type="entry name" value="BPD_transp_1"/>
    <property type="match status" value="1"/>
</dbReference>
<reference evidence="9 10" key="1">
    <citation type="journal article" date="2018" name="Int. J. Syst. Evol. Microbiol.">
        <title>Mesosutterella multiformis gen. nov., sp. nov., a member of the family Sutterellaceae and Sutterella megalosphaeroides sp. nov., isolated from human faeces.</title>
        <authorList>
            <person name="Sakamoto M."/>
            <person name="Ikeyama N."/>
            <person name="Kunihiro T."/>
            <person name="Iino T."/>
            <person name="Yuki M."/>
            <person name="Ohkuma M."/>
        </authorList>
    </citation>
    <scope>NUCLEOTIDE SEQUENCE [LARGE SCALE GENOMIC DNA]</scope>
    <source>
        <strain evidence="9 10">4NBBH2</strain>
    </source>
</reference>
<dbReference type="InterPro" id="IPR050036">
    <property type="entry name" value="CntB"/>
</dbReference>
<dbReference type="EMBL" id="BGZJ01000001">
    <property type="protein sequence ID" value="GBO93925.1"/>
    <property type="molecule type" value="Genomic_DNA"/>
</dbReference>
<feature type="transmembrane region" description="Helical" evidence="7">
    <location>
        <begin position="234"/>
        <end position="258"/>
    </location>
</feature>
<sequence length="312" mass="34158">MLRLILKRLIFLIPILIGISMISFLITSLSPSDPAEVAIRVNAMVPTPELIAETRSEMGLDRPIAVRWVDWITSALHGDLGRSWVSGRPVAEEFSEALPATLKLAAAALAIIIPLSVLCGAICASREGGKTDHLIRSVVFALSSLPDFWAGLLLMWLFSVFLGWLPTSGMTRSDSIILPAVTLSLAYIGTYVRLIRAEMVETNHAGWVLFAESRGLSRTRIQLHKLLNSLRGSATALAMSIPKLIAGAFVVECIFAWPGIGRLCVTAIFNRDFPVIEAYVLLMAVCFILFNLAGDIFTAWLDPRLRRQGSTL</sequence>
<feature type="domain" description="ABC transmembrane type-1" evidence="8">
    <location>
        <begin position="98"/>
        <end position="294"/>
    </location>
</feature>
<dbReference type="GO" id="GO:0005886">
    <property type="term" value="C:plasma membrane"/>
    <property type="evidence" value="ECO:0007669"/>
    <property type="project" value="UniProtKB-SubCell"/>
</dbReference>
<dbReference type="RefSeq" id="WP_116270208.1">
    <property type="nucleotide sequence ID" value="NZ_BGZJ01000001.1"/>
</dbReference>
<dbReference type="InterPro" id="IPR045621">
    <property type="entry name" value="BPD_transp_1_N"/>
</dbReference>
<comment type="caution">
    <text evidence="9">The sequence shown here is derived from an EMBL/GenBank/DDBJ whole genome shotgun (WGS) entry which is preliminary data.</text>
</comment>
<keyword evidence="2 7" id="KW-0813">Transport</keyword>
<evidence type="ECO:0000256" key="5">
    <source>
        <dbReference type="ARBA" id="ARBA00022989"/>
    </source>
</evidence>
<evidence type="ECO:0000259" key="8">
    <source>
        <dbReference type="PROSITE" id="PS50928"/>
    </source>
</evidence>
<feature type="transmembrane region" description="Helical" evidence="7">
    <location>
        <begin position="137"/>
        <end position="164"/>
    </location>
</feature>
<dbReference type="PANTHER" id="PTHR43163">
    <property type="entry name" value="DIPEPTIDE TRANSPORT SYSTEM PERMEASE PROTEIN DPPB-RELATED"/>
    <property type="match status" value="1"/>
</dbReference>
<evidence type="ECO:0000256" key="1">
    <source>
        <dbReference type="ARBA" id="ARBA00004651"/>
    </source>
</evidence>
<organism evidence="9 10">
    <name type="scientific">Mesosutterella multiformis</name>
    <dbReference type="NCBI Taxonomy" id="2259133"/>
    <lineage>
        <taxon>Bacteria</taxon>
        <taxon>Pseudomonadati</taxon>
        <taxon>Pseudomonadota</taxon>
        <taxon>Betaproteobacteria</taxon>
        <taxon>Burkholderiales</taxon>
        <taxon>Sutterellaceae</taxon>
        <taxon>Mesosutterella</taxon>
    </lineage>
</organism>
<comment type="subcellular location">
    <subcellularLocation>
        <location evidence="1 7">Cell membrane</location>
        <topology evidence="1 7">Multi-pass membrane protein</topology>
    </subcellularLocation>
</comment>
<evidence type="ECO:0000256" key="7">
    <source>
        <dbReference type="RuleBase" id="RU363032"/>
    </source>
</evidence>